<organism evidence="1">
    <name type="scientific">Salix viminalis</name>
    <name type="common">Common osier</name>
    <name type="synonym">Basket willow</name>
    <dbReference type="NCBI Taxonomy" id="40686"/>
    <lineage>
        <taxon>Eukaryota</taxon>
        <taxon>Viridiplantae</taxon>
        <taxon>Streptophyta</taxon>
        <taxon>Embryophyta</taxon>
        <taxon>Tracheophyta</taxon>
        <taxon>Spermatophyta</taxon>
        <taxon>Magnoliopsida</taxon>
        <taxon>eudicotyledons</taxon>
        <taxon>Gunneridae</taxon>
        <taxon>Pentapetalae</taxon>
        <taxon>rosids</taxon>
        <taxon>fabids</taxon>
        <taxon>Malpighiales</taxon>
        <taxon>Salicaceae</taxon>
        <taxon>Saliceae</taxon>
        <taxon>Salix</taxon>
    </lineage>
</organism>
<evidence type="ECO:0000313" key="1">
    <source>
        <dbReference type="EMBL" id="VFU32232.1"/>
    </source>
</evidence>
<reference evidence="1" key="1">
    <citation type="submission" date="2019-03" db="EMBL/GenBank/DDBJ databases">
        <authorList>
            <person name="Mank J."/>
            <person name="Almeida P."/>
        </authorList>
    </citation>
    <scope>NUCLEOTIDE SEQUENCE</scope>
    <source>
        <strain evidence="1">78183</strain>
    </source>
</reference>
<name>A0A6N2L4Q5_SALVM</name>
<dbReference type="AlphaFoldDB" id="A0A6N2L4Q5"/>
<sequence length="163" mass="19253">MKFCRSEEQLTNILIEALSKDIFNQLRLKLGRKKEFLTSRTITMILSTMQAVLLQRGKHWKKRHDEVAEEEIQIREDAEDLRTQLISRKDELETYMKALPEDSRQQNEAENRANNSNDQWEGHVYWLKDIFSIKMAKASVQQLVQIINKLFPDTMDGPNRVAY</sequence>
<accession>A0A6N2L4Q5</accession>
<protein>
    <submittedName>
        <fullName evidence="1">Uncharacterized protein</fullName>
    </submittedName>
</protein>
<gene>
    <name evidence="1" type="ORF">SVIM_LOCUS140067</name>
</gene>
<proteinExistence type="predicted"/>
<dbReference type="EMBL" id="CAADRP010000779">
    <property type="protein sequence ID" value="VFU32232.1"/>
    <property type="molecule type" value="Genomic_DNA"/>
</dbReference>